<dbReference type="EMBL" id="JYDJ01000143">
    <property type="protein sequence ID" value="KRX42509.1"/>
    <property type="molecule type" value="Genomic_DNA"/>
</dbReference>
<comment type="caution">
    <text evidence="1">The sequence shown here is derived from an EMBL/GenBank/DDBJ whole genome shotgun (WGS) entry which is preliminary data.</text>
</comment>
<evidence type="ECO:0000313" key="1">
    <source>
        <dbReference type="EMBL" id="KRX42509.1"/>
    </source>
</evidence>
<dbReference type="AlphaFoldDB" id="A0A0V0TU06"/>
<organism evidence="1 2">
    <name type="scientific">Trichinella murrelli</name>
    <dbReference type="NCBI Taxonomy" id="144512"/>
    <lineage>
        <taxon>Eukaryota</taxon>
        <taxon>Metazoa</taxon>
        <taxon>Ecdysozoa</taxon>
        <taxon>Nematoda</taxon>
        <taxon>Enoplea</taxon>
        <taxon>Dorylaimia</taxon>
        <taxon>Trichinellida</taxon>
        <taxon>Trichinellidae</taxon>
        <taxon>Trichinella</taxon>
    </lineage>
</organism>
<dbReference type="Proteomes" id="UP000055048">
    <property type="component" value="Unassembled WGS sequence"/>
</dbReference>
<proteinExistence type="predicted"/>
<name>A0A0V0TU06_9BILA</name>
<gene>
    <name evidence="1" type="ORF">T05_9297</name>
</gene>
<evidence type="ECO:0000313" key="2">
    <source>
        <dbReference type="Proteomes" id="UP000055048"/>
    </source>
</evidence>
<protein>
    <submittedName>
        <fullName evidence="1">Uncharacterized protein</fullName>
    </submittedName>
</protein>
<reference evidence="1 2" key="1">
    <citation type="submission" date="2015-01" db="EMBL/GenBank/DDBJ databases">
        <title>Evolution of Trichinella species and genotypes.</title>
        <authorList>
            <person name="Korhonen P.K."/>
            <person name="Edoardo P."/>
            <person name="Giuseppe L.R."/>
            <person name="Gasser R.B."/>
        </authorList>
    </citation>
    <scope>NUCLEOTIDE SEQUENCE [LARGE SCALE GENOMIC DNA]</scope>
    <source>
        <strain evidence="1">ISS417</strain>
    </source>
</reference>
<keyword evidence="2" id="KW-1185">Reference proteome</keyword>
<accession>A0A0V0TU06</accession>
<sequence>MDESVNSELHERITDVNYVDASSLLMRSVDDAFHEQWTDASFMRAKSKKYQNLLKVVDDFIALEHQNSL</sequence>